<feature type="domain" description="DUF4873" evidence="2">
    <location>
        <begin position="20"/>
        <end position="110"/>
    </location>
</feature>
<dbReference type="InterPro" id="IPR032371">
    <property type="entry name" value="DUF4873"/>
</dbReference>
<feature type="region of interest" description="Disordered" evidence="1">
    <location>
        <begin position="1"/>
        <end position="28"/>
    </location>
</feature>
<name>A0ABP9ECE0_9PSEU</name>
<dbReference type="RefSeq" id="WP_274235040.1">
    <property type="nucleotide sequence ID" value="NZ_BAABHQ010000004.1"/>
</dbReference>
<protein>
    <recommendedName>
        <fullName evidence="2">DUF4873 domain-containing protein</fullName>
    </recommendedName>
</protein>
<organism evidence="3 4">
    <name type="scientific">Actinomycetospora straminea</name>
    <dbReference type="NCBI Taxonomy" id="663607"/>
    <lineage>
        <taxon>Bacteria</taxon>
        <taxon>Bacillati</taxon>
        <taxon>Actinomycetota</taxon>
        <taxon>Actinomycetes</taxon>
        <taxon>Pseudonocardiales</taxon>
        <taxon>Pseudonocardiaceae</taxon>
        <taxon>Actinomycetospora</taxon>
    </lineage>
</organism>
<evidence type="ECO:0000259" key="2">
    <source>
        <dbReference type="Pfam" id="PF16170"/>
    </source>
</evidence>
<dbReference type="Pfam" id="PF16170">
    <property type="entry name" value="DUF4873"/>
    <property type="match status" value="1"/>
</dbReference>
<dbReference type="EMBL" id="BAABHQ010000004">
    <property type="protein sequence ID" value="GAA4870573.1"/>
    <property type="molecule type" value="Genomic_DNA"/>
</dbReference>
<gene>
    <name evidence="3" type="ORF">GCM10023203_19800</name>
</gene>
<reference evidence="4" key="1">
    <citation type="journal article" date="2019" name="Int. J. Syst. Evol. Microbiol.">
        <title>The Global Catalogue of Microorganisms (GCM) 10K type strain sequencing project: providing services to taxonomists for standard genome sequencing and annotation.</title>
        <authorList>
            <consortium name="The Broad Institute Genomics Platform"/>
            <consortium name="The Broad Institute Genome Sequencing Center for Infectious Disease"/>
            <person name="Wu L."/>
            <person name="Ma J."/>
        </authorList>
    </citation>
    <scope>NUCLEOTIDE SEQUENCE [LARGE SCALE GENOMIC DNA]</scope>
    <source>
        <strain evidence="4">JCM 17983</strain>
    </source>
</reference>
<sequence>MAPAATPEHDRHDHHDEHDEDGHRGPATLVVDGVPYAVDVTLVGHFEPLDGRYHWYGRVAAHDALHAALGGKKHAARITTPTGTADGELSDVDPWGRYRLAGTSTPPFAVGSAGVISAGVVSTVGAL</sequence>
<comment type="caution">
    <text evidence="3">The sequence shown here is derived from an EMBL/GenBank/DDBJ whole genome shotgun (WGS) entry which is preliminary data.</text>
</comment>
<keyword evidence="4" id="KW-1185">Reference proteome</keyword>
<evidence type="ECO:0000313" key="4">
    <source>
        <dbReference type="Proteomes" id="UP001500457"/>
    </source>
</evidence>
<evidence type="ECO:0000313" key="3">
    <source>
        <dbReference type="EMBL" id="GAA4870573.1"/>
    </source>
</evidence>
<evidence type="ECO:0000256" key="1">
    <source>
        <dbReference type="SAM" id="MobiDB-lite"/>
    </source>
</evidence>
<feature type="compositionally biased region" description="Basic and acidic residues" evidence="1">
    <location>
        <begin position="7"/>
        <end position="24"/>
    </location>
</feature>
<dbReference type="Proteomes" id="UP001500457">
    <property type="component" value="Unassembled WGS sequence"/>
</dbReference>
<accession>A0ABP9ECE0</accession>
<proteinExistence type="predicted"/>